<comment type="function">
    <text evidence="5">Catalyzes the oxidative decarboxylation of 6-phosphogluconate to ribulose 5-phosphate and CO(2), with concomitant reduction of NADP to NADPH.</text>
</comment>
<evidence type="ECO:0000256" key="8">
    <source>
        <dbReference type="RuleBase" id="RU000485"/>
    </source>
</evidence>
<dbReference type="GO" id="GO:0006098">
    <property type="term" value="P:pentose-phosphate shunt"/>
    <property type="evidence" value="ECO:0007669"/>
    <property type="project" value="UniProtKB-UniPathway"/>
</dbReference>
<dbReference type="GO" id="GO:0019521">
    <property type="term" value="P:D-gluconate metabolic process"/>
    <property type="evidence" value="ECO:0007669"/>
    <property type="project" value="UniProtKB-KW"/>
</dbReference>
<proteinExistence type="inferred from homology"/>
<dbReference type="EMBL" id="FUWY01000003">
    <property type="protein sequence ID" value="SJZ68210.1"/>
    <property type="molecule type" value="Genomic_DNA"/>
</dbReference>
<accession>A0A1T4MM56</accession>
<keyword evidence="3 5" id="KW-0560">Oxidoreductase</keyword>
<dbReference type="InterPro" id="IPR013328">
    <property type="entry name" value="6PGD_dom2"/>
</dbReference>
<feature type="binding site" description="in other chain" evidence="7">
    <location>
        <begin position="127"/>
        <end position="129"/>
    </location>
    <ligand>
        <name>substrate</name>
        <note>ligand shared between dimeric partners</note>
    </ligand>
</feature>
<dbReference type="InterPro" id="IPR036291">
    <property type="entry name" value="NAD(P)-bd_dom_sf"/>
</dbReference>
<dbReference type="EC" id="1.1.1.44" evidence="5 8"/>
<keyword evidence="4 8" id="KW-0311">Gluconate utilization</keyword>
<dbReference type="PIRSF" id="PIRSF000109">
    <property type="entry name" value="6PGD"/>
    <property type="match status" value="1"/>
</dbReference>
<dbReference type="Gene3D" id="1.10.1040.10">
    <property type="entry name" value="N-(1-d-carboxylethyl)-l-norvaline Dehydrogenase, domain 2"/>
    <property type="match status" value="1"/>
</dbReference>
<dbReference type="NCBIfam" id="TIGR00873">
    <property type="entry name" value="gnd"/>
    <property type="match status" value="1"/>
</dbReference>
<evidence type="ECO:0000259" key="9">
    <source>
        <dbReference type="SMART" id="SM01350"/>
    </source>
</evidence>
<evidence type="ECO:0000313" key="11">
    <source>
        <dbReference type="Proteomes" id="UP000243297"/>
    </source>
</evidence>
<dbReference type="RefSeq" id="WP_078711724.1">
    <property type="nucleotide sequence ID" value="NZ_FUWY01000003.1"/>
</dbReference>
<feature type="binding site" evidence="7">
    <location>
        <position position="444"/>
    </location>
    <ligand>
        <name>substrate</name>
        <note>ligand shared between dimeric partners</note>
    </ligand>
</feature>
<evidence type="ECO:0000256" key="1">
    <source>
        <dbReference type="ARBA" id="ARBA00008419"/>
    </source>
</evidence>
<comment type="catalytic activity">
    <reaction evidence="5 8">
        <text>6-phospho-D-gluconate + NADP(+) = D-ribulose 5-phosphate + CO2 + NADPH</text>
        <dbReference type="Rhea" id="RHEA:10116"/>
        <dbReference type="ChEBI" id="CHEBI:16526"/>
        <dbReference type="ChEBI" id="CHEBI:57783"/>
        <dbReference type="ChEBI" id="CHEBI:58121"/>
        <dbReference type="ChEBI" id="CHEBI:58349"/>
        <dbReference type="ChEBI" id="CHEBI:58759"/>
        <dbReference type="EC" id="1.1.1.44"/>
    </reaction>
</comment>
<keyword evidence="5 8" id="KW-0570">Pentose shunt</keyword>
<evidence type="ECO:0000313" key="10">
    <source>
        <dbReference type="EMBL" id="SJZ68210.1"/>
    </source>
</evidence>
<dbReference type="PRINTS" id="PR00076">
    <property type="entry name" value="6PGDHDRGNASE"/>
</dbReference>
<feature type="active site" description="Proton acceptor" evidence="6">
    <location>
        <position position="182"/>
    </location>
</feature>
<feature type="binding site" evidence="7">
    <location>
        <position position="450"/>
    </location>
    <ligand>
        <name>substrate</name>
        <note>ligand shared between dimeric partners</note>
    </ligand>
</feature>
<keyword evidence="5 8" id="KW-0521">NADP</keyword>
<dbReference type="Proteomes" id="UP000243297">
    <property type="component" value="Unassembled WGS sequence"/>
</dbReference>
<dbReference type="Gene3D" id="1.20.5.320">
    <property type="entry name" value="6-Phosphogluconate Dehydrogenase, domain 3"/>
    <property type="match status" value="1"/>
</dbReference>
<dbReference type="InterPro" id="IPR008927">
    <property type="entry name" value="6-PGluconate_DH-like_C_sf"/>
</dbReference>
<organism evidence="10 11">
    <name type="scientific">Anaerorhabdus furcosa</name>
    <dbReference type="NCBI Taxonomy" id="118967"/>
    <lineage>
        <taxon>Bacteria</taxon>
        <taxon>Bacillati</taxon>
        <taxon>Bacillota</taxon>
        <taxon>Erysipelotrichia</taxon>
        <taxon>Erysipelotrichales</taxon>
        <taxon>Erysipelotrichaceae</taxon>
        <taxon>Anaerorhabdus</taxon>
    </lineage>
</organism>
<protein>
    <recommendedName>
        <fullName evidence="5 8">6-phosphogluconate dehydrogenase, decarboxylating</fullName>
        <ecNumber evidence="5 8">1.1.1.44</ecNumber>
    </recommendedName>
</protein>
<keyword evidence="11" id="KW-1185">Reference proteome</keyword>
<dbReference type="PROSITE" id="PS00461">
    <property type="entry name" value="6PGD"/>
    <property type="match status" value="1"/>
</dbReference>
<feature type="binding site" description="in other chain" evidence="7">
    <location>
        <position position="287"/>
    </location>
    <ligand>
        <name>substrate</name>
        <note>ligand shared between dimeric partners</note>
    </ligand>
</feature>
<sequence length="466" mass="52689">MKNDIGIFGLGVMGKSIALNISNHEYSISVYNREPELTKNFEDISSSKKVTCCYDIEQFVDSLEIPRKILLMVTAGEAVDKVIDTLIPYLSKGDIILDGGNSYFKDTIRRYDYLKNKGIDYLGVGISGGEQGALNGPSIMPSGDKLIYDKVKSVLEDIAAKADDGQPCCNYVGESGSGHYVKMVHNGIEYADIQIICEAYSFMKDGLKLTTEEIQKTFSDWNKGKLQSYLIKITSEILTKKDEFTDNYLIDMILDKAEQKGTGKWTAIEGFDLGTPIPTIVSAVEARYLSSKKDERMKASKILSMESIPQDYNKEEVLNALENAIYTAKICCYAQGFELLKDAAMLYHWNLDFGKIAMVWREGCIIRANFLNEIKEAFDSENDNNLILTKKFYGKIIQYYPDMRETLIKMIECGIYMPAFASALQYLDGYRAEITSANLLQAQRDYFGAHTYQRTDRQGTFHTIWE</sequence>
<evidence type="ECO:0000256" key="3">
    <source>
        <dbReference type="ARBA" id="ARBA00023002"/>
    </source>
</evidence>
<dbReference type="SUPFAM" id="SSF48179">
    <property type="entry name" value="6-phosphogluconate dehydrogenase C-terminal domain-like"/>
    <property type="match status" value="1"/>
</dbReference>
<dbReference type="InterPro" id="IPR006184">
    <property type="entry name" value="6PGdom_BS"/>
</dbReference>
<dbReference type="Pfam" id="PF00393">
    <property type="entry name" value="6PGD"/>
    <property type="match status" value="1"/>
</dbReference>
<evidence type="ECO:0000256" key="4">
    <source>
        <dbReference type="ARBA" id="ARBA00023064"/>
    </source>
</evidence>
<evidence type="ECO:0000256" key="7">
    <source>
        <dbReference type="PIRSR" id="PIRSR000109-2"/>
    </source>
</evidence>
<dbReference type="NCBIfam" id="NF006765">
    <property type="entry name" value="PRK09287.1"/>
    <property type="match status" value="1"/>
</dbReference>
<dbReference type="GO" id="GO:0050661">
    <property type="term" value="F:NADP binding"/>
    <property type="evidence" value="ECO:0007669"/>
    <property type="project" value="InterPro"/>
</dbReference>
<dbReference type="InterPro" id="IPR006115">
    <property type="entry name" value="6PGDH_NADP-bd"/>
</dbReference>
<name>A0A1T4MM56_9FIRM</name>
<dbReference type="UniPathway" id="UPA00115">
    <property type="reaction ID" value="UER00410"/>
</dbReference>
<dbReference type="STRING" id="118967.SAMN02745191_1317"/>
<feature type="domain" description="6-phosphogluconate dehydrogenase C-terminal" evidence="9">
    <location>
        <begin position="178"/>
        <end position="466"/>
    </location>
</feature>
<evidence type="ECO:0000256" key="6">
    <source>
        <dbReference type="PIRSR" id="PIRSR000109-1"/>
    </source>
</evidence>
<feature type="binding site" description="in other chain" evidence="7">
    <location>
        <position position="190"/>
    </location>
    <ligand>
        <name>substrate</name>
        <note>ligand shared between dimeric partners</note>
    </ligand>
</feature>
<dbReference type="InterPro" id="IPR006183">
    <property type="entry name" value="Pgluconate_DH"/>
</dbReference>
<dbReference type="GO" id="GO:0004616">
    <property type="term" value="F:phosphogluconate dehydrogenase (decarboxylating) activity"/>
    <property type="evidence" value="ECO:0007669"/>
    <property type="project" value="UniProtKB-EC"/>
</dbReference>
<dbReference type="Gene3D" id="3.40.50.720">
    <property type="entry name" value="NAD(P)-binding Rossmann-like Domain"/>
    <property type="match status" value="1"/>
</dbReference>
<gene>
    <name evidence="10" type="ORF">SAMN02745191_1317</name>
</gene>
<comment type="pathway">
    <text evidence="5 8">Carbohydrate degradation; pentose phosphate pathway; D-ribulose 5-phosphate from D-glucose 6-phosphate (oxidative stage): step 3/3.</text>
</comment>
<dbReference type="OrthoDB" id="9804542at2"/>
<feature type="active site" description="Proton donor" evidence="6">
    <location>
        <position position="189"/>
    </location>
</feature>
<comment type="similarity">
    <text evidence="1 5 8">Belongs to the 6-phosphogluconate dehydrogenase family.</text>
</comment>
<feature type="binding site" description="in other chain" evidence="7">
    <location>
        <position position="260"/>
    </location>
    <ligand>
        <name>substrate</name>
        <note>ligand shared between dimeric partners</note>
    </ligand>
</feature>
<dbReference type="SMART" id="SM01350">
    <property type="entry name" value="6PGD"/>
    <property type="match status" value="1"/>
</dbReference>
<comment type="subunit">
    <text evidence="2 5">Homodimer.</text>
</comment>
<feature type="binding site" description="in other chain" evidence="7">
    <location>
        <position position="101"/>
    </location>
    <ligand>
        <name>substrate</name>
        <note>ligand shared between dimeric partners</note>
    </ligand>
</feature>
<dbReference type="PANTHER" id="PTHR11811">
    <property type="entry name" value="6-PHOSPHOGLUCONATE DEHYDROGENASE"/>
    <property type="match status" value="1"/>
</dbReference>
<feature type="binding site" description="in other chain" evidence="7">
    <location>
        <begin position="185"/>
        <end position="186"/>
    </location>
    <ligand>
        <name>substrate</name>
        <note>ligand shared between dimeric partners</note>
    </ligand>
</feature>
<dbReference type="Pfam" id="PF03446">
    <property type="entry name" value="NAD_binding_2"/>
    <property type="match status" value="1"/>
</dbReference>
<dbReference type="InterPro" id="IPR006113">
    <property type="entry name" value="6PGDH_Gnd/GntZ"/>
</dbReference>
<dbReference type="InterPro" id="IPR006114">
    <property type="entry name" value="6PGDH_C"/>
</dbReference>
<evidence type="ECO:0000256" key="5">
    <source>
        <dbReference type="PIRNR" id="PIRNR000109"/>
    </source>
</evidence>
<dbReference type="AlphaFoldDB" id="A0A1T4MM56"/>
<dbReference type="FunFam" id="3.40.50.720:FF:000007">
    <property type="entry name" value="6-phosphogluconate dehydrogenase, decarboxylating"/>
    <property type="match status" value="1"/>
</dbReference>
<reference evidence="11" key="1">
    <citation type="submission" date="2017-02" db="EMBL/GenBank/DDBJ databases">
        <authorList>
            <person name="Varghese N."/>
            <person name="Submissions S."/>
        </authorList>
    </citation>
    <scope>NUCLEOTIDE SEQUENCE [LARGE SCALE GENOMIC DNA]</scope>
    <source>
        <strain evidence="11">ATCC 25662</strain>
    </source>
</reference>
<evidence type="ECO:0000256" key="2">
    <source>
        <dbReference type="ARBA" id="ARBA00011738"/>
    </source>
</evidence>
<dbReference type="FunFam" id="1.10.1040.10:FF:000002">
    <property type="entry name" value="6-phosphogluconate dehydrogenase, decarboxylating"/>
    <property type="match status" value="1"/>
</dbReference>
<dbReference type="SUPFAM" id="SSF51735">
    <property type="entry name" value="NAD(P)-binding Rossmann-fold domains"/>
    <property type="match status" value="1"/>
</dbReference>